<sequence length="298" mass="32432">MISEQNARALEAHSNSGLPFRISLRSVNKGVGAVALGLPFALLLAGKLGHACASIDSISHYYYTRVGGDVLVGALSFIGVLLLFFYRLPGNWSGTTGDVDGYLGHKPVDMWLLRIAGLCALGVAFFPTSGTGCEMFNDATARVFLLDAQGGHGLSSAAVTGKISFDFWAQTGVTNKILLNLHFISAAGMFLVLAYFSIFVFTRPQSKRARGSKTDIGYEVSTLKWWRNAGYYLFGGLILLAIAALAIKAIFLSDKPAIIKWWDMNNLTFWFEALALVAFGLSWSLKGRLWPFSYLSDS</sequence>
<dbReference type="AlphaFoldDB" id="A0A1X6Y737"/>
<feature type="transmembrane region" description="Helical" evidence="1">
    <location>
        <begin position="108"/>
        <end position="126"/>
    </location>
</feature>
<dbReference type="OrthoDB" id="9803163at2"/>
<keyword evidence="1" id="KW-0472">Membrane</keyword>
<evidence type="ECO:0000313" key="3">
    <source>
        <dbReference type="Proteomes" id="UP000193778"/>
    </source>
</evidence>
<feature type="transmembrane region" description="Helical" evidence="1">
    <location>
        <begin position="30"/>
        <end position="50"/>
    </location>
</feature>
<feature type="transmembrane region" description="Helical" evidence="1">
    <location>
        <begin position="231"/>
        <end position="252"/>
    </location>
</feature>
<reference evidence="3" key="1">
    <citation type="submission" date="2017-03" db="EMBL/GenBank/DDBJ databases">
        <authorList>
            <person name="Rodrigo-Torres L."/>
            <person name="Arahal R.D."/>
            <person name="Lucena T."/>
        </authorList>
    </citation>
    <scope>NUCLEOTIDE SEQUENCE [LARGE SCALE GENOMIC DNA]</scope>
    <source>
        <strain evidence="3">CECT 8411</strain>
    </source>
</reference>
<name>A0A1X6Y737_9RHOB</name>
<gene>
    <name evidence="2" type="ORF">RUM8411_00224</name>
</gene>
<feature type="transmembrane region" description="Helical" evidence="1">
    <location>
        <begin position="177"/>
        <end position="201"/>
    </location>
</feature>
<organism evidence="2 3">
    <name type="scientific">Ruegeria meonggei</name>
    <dbReference type="NCBI Taxonomy" id="1446476"/>
    <lineage>
        <taxon>Bacteria</taxon>
        <taxon>Pseudomonadati</taxon>
        <taxon>Pseudomonadota</taxon>
        <taxon>Alphaproteobacteria</taxon>
        <taxon>Rhodobacterales</taxon>
        <taxon>Roseobacteraceae</taxon>
        <taxon>Ruegeria</taxon>
    </lineage>
</organism>
<evidence type="ECO:0000256" key="1">
    <source>
        <dbReference type="SAM" id="Phobius"/>
    </source>
</evidence>
<keyword evidence="1" id="KW-0812">Transmembrane</keyword>
<dbReference type="EMBL" id="FWFP01000001">
    <property type="protein sequence ID" value="SLN12151.1"/>
    <property type="molecule type" value="Genomic_DNA"/>
</dbReference>
<feature type="transmembrane region" description="Helical" evidence="1">
    <location>
        <begin position="70"/>
        <end position="88"/>
    </location>
</feature>
<keyword evidence="3" id="KW-1185">Reference proteome</keyword>
<keyword evidence="1" id="KW-1133">Transmembrane helix</keyword>
<protein>
    <submittedName>
        <fullName evidence="2">Uncharacterized protein</fullName>
    </submittedName>
</protein>
<proteinExistence type="predicted"/>
<accession>A0A1X6Y737</accession>
<evidence type="ECO:0000313" key="2">
    <source>
        <dbReference type="EMBL" id="SLN12151.1"/>
    </source>
</evidence>
<dbReference type="RefSeq" id="WP_085821072.1">
    <property type="nucleotide sequence ID" value="NZ_FWFP01000001.1"/>
</dbReference>
<dbReference type="Proteomes" id="UP000193778">
    <property type="component" value="Unassembled WGS sequence"/>
</dbReference>
<feature type="transmembrane region" description="Helical" evidence="1">
    <location>
        <begin position="267"/>
        <end position="285"/>
    </location>
</feature>